<name>A0A873WBM4_9CAUD</name>
<proteinExistence type="predicted"/>
<reference evidence="1" key="1">
    <citation type="submission" date="2020-07" db="EMBL/GenBank/DDBJ databases">
        <title>Complete genome sequence of Burkholderia cenocepacia myophage Mica.</title>
        <authorList>
            <person name="Garcia J.A."/>
            <person name="Yao G.W."/>
            <person name="Guadalupe Vizoso-Pinto M."/>
            <person name="Gonzalez C."/>
            <person name="Liu M.L."/>
            <person name="Gill J."/>
        </authorList>
    </citation>
    <scope>NUCLEOTIDE SEQUENCE</scope>
</reference>
<dbReference type="Proteomes" id="UP000663491">
    <property type="component" value="Segment"/>
</dbReference>
<protein>
    <submittedName>
        <fullName evidence="1">Helix-turn-helix domain containing protein</fullName>
    </submittedName>
</protein>
<keyword evidence="2" id="KW-1185">Reference proteome</keyword>
<gene>
    <name evidence="1" type="ORF">CPT_Mica_055</name>
</gene>
<evidence type="ECO:0000313" key="1">
    <source>
        <dbReference type="EMBL" id="QPB08667.1"/>
    </source>
</evidence>
<organism evidence="1 2">
    <name type="scientific">Burkholderia phage Mica</name>
    <dbReference type="NCBI Taxonomy" id="2767579"/>
    <lineage>
        <taxon>Viruses</taxon>
        <taxon>Duplodnaviria</taxon>
        <taxon>Heunggongvirae</taxon>
        <taxon>Uroviricota</taxon>
        <taxon>Caudoviricetes</taxon>
        <taxon>Micavirus</taxon>
        <taxon>Micavirus Mica</taxon>
    </lineage>
</organism>
<accession>A0A873WBM4</accession>
<dbReference type="EMBL" id="MT701586">
    <property type="protein sequence ID" value="QPB08667.1"/>
    <property type="molecule type" value="Genomic_DNA"/>
</dbReference>
<sequence>MRPRFTHNTTMDERTERLRALMAAHKLDAAEVGEILGRTAQTVRVWCCRNDQTIPPDALRVLELTLAARGVAA</sequence>
<evidence type="ECO:0000313" key="2">
    <source>
        <dbReference type="Proteomes" id="UP000663491"/>
    </source>
</evidence>